<protein>
    <submittedName>
        <fullName evidence="1">Uncharacterized protein</fullName>
    </submittedName>
</protein>
<dbReference type="EMBL" id="CARXXK010001085">
    <property type="protein sequence ID" value="CAI6372938.1"/>
    <property type="molecule type" value="Genomic_DNA"/>
</dbReference>
<evidence type="ECO:0000313" key="2">
    <source>
        <dbReference type="Proteomes" id="UP001160148"/>
    </source>
</evidence>
<organism evidence="1 2">
    <name type="scientific">Macrosiphum euphorbiae</name>
    <name type="common">potato aphid</name>
    <dbReference type="NCBI Taxonomy" id="13131"/>
    <lineage>
        <taxon>Eukaryota</taxon>
        <taxon>Metazoa</taxon>
        <taxon>Ecdysozoa</taxon>
        <taxon>Arthropoda</taxon>
        <taxon>Hexapoda</taxon>
        <taxon>Insecta</taxon>
        <taxon>Pterygota</taxon>
        <taxon>Neoptera</taxon>
        <taxon>Paraneoptera</taxon>
        <taxon>Hemiptera</taxon>
        <taxon>Sternorrhyncha</taxon>
        <taxon>Aphidomorpha</taxon>
        <taxon>Aphidoidea</taxon>
        <taxon>Aphididae</taxon>
        <taxon>Macrosiphini</taxon>
        <taxon>Macrosiphum</taxon>
    </lineage>
</organism>
<dbReference type="Proteomes" id="UP001160148">
    <property type="component" value="Unassembled WGS sequence"/>
</dbReference>
<name>A0AAV0XWV0_9HEMI</name>
<keyword evidence="2" id="KW-1185">Reference proteome</keyword>
<gene>
    <name evidence="1" type="ORF">MEUPH1_LOCUS26747</name>
</gene>
<evidence type="ECO:0000313" key="1">
    <source>
        <dbReference type="EMBL" id="CAI6372938.1"/>
    </source>
</evidence>
<proteinExistence type="predicted"/>
<accession>A0AAV0XWV0</accession>
<comment type="caution">
    <text evidence="1">The sequence shown here is derived from an EMBL/GenBank/DDBJ whole genome shotgun (WGS) entry which is preliminary data.</text>
</comment>
<dbReference type="AlphaFoldDB" id="A0AAV0XWV0"/>
<reference evidence="1 2" key="1">
    <citation type="submission" date="2023-01" db="EMBL/GenBank/DDBJ databases">
        <authorList>
            <person name="Whitehead M."/>
        </authorList>
    </citation>
    <scope>NUCLEOTIDE SEQUENCE [LARGE SCALE GENOMIC DNA]</scope>
</reference>
<sequence>MYFLHLVSYIVREFIAETLGKPVGDVGPQDFYWYANYLRSVHRGGFANSVREIFAILFREPPKSDEVKNFVSFWIRTTDPLVNNVMQPM</sequence>